<gene>
    <name evidence="1" type="ORF">SDC9_149248</name>
</gene>
<organism evidence="1">
    <name type="scientific">bioreactor metagenome</name>
    <dbReference type="NCBI Taxonomy" id="1076179"/>
    <lineage>
        <taxon>unclassified sequences</taxon>
        <taxon>metagenomes</taxon>
        <taxon>ecological metagenomes</taxon>
    </lineage>
</organism>
<dbReference type="EMBL" id="VSSQ01048001">
    <property type="protein sequence ID" value="MPN02035.1"/>
    <property type="molecule type" value="Genomic_DNA"/>
</dbReference>
<protein>
    <submittedName>
        <fullName evidence="1">Uncharacterized protein</fullName>
    </submittedName>
</protein>
<dbReference type="AlphaFoldDB" id="A0A645EJ35"/>
<evidence type="ECO:0000313" key="1">
    <source>
        <dbReference type="EMBL" id="MPN02035.1"/>
    </source>
</evidence>
<proteinExistence type="predicted"/>
<comment type="caution">
    <text evidence="1">The sequence shown here is derived from an EMBL/GenBank/DDBJ whole genome shotgun (WGS) entry which is preliminary data.</text>
</comment>
<accession>A0A645EJ35</accession>
<name>A0A645EJ35_9ZZZZ</name>
<sequence>MPTSKMKIYINNWWPKWMEGSRKLKTGQALYDYIKY</sequence>
<reference evidence="1" key="1">
    <citation type="submission" date="2019-08" db="EMBL/GenBank/DDBJ databases">
        <authorList>
            <person name="Kucharzyk K."/>
            <person name="Murdoch R.W."/>
            <person name="Higgins S."/>
            <person name="Loffler F."/>
        </authorList>
    </citation>
    <scope>NUCLEOTIDE SEQUENCE</scope>
</reference>